<accession>A0ACC2LPE9</accession>
<dbReference type="EMBL" id="CM056811">
    <property type="protein sequence ID" value="KAJ8634952.1"/>
    <property type="molecule type" value="Genomic_DNA"/>
</dbReference>
<dbReference type="Proteomes" id="UP001234297">
    <property type="component" value="Chromosome 3"/>
</dbReference>
<comment type="caution">
    <text evidence="1">The sequence shown here is derived from an EMBL/GenBank/DDBJ whole genome shotgun (WGS) entry which is preliminary data.</text>
</comment>
<organism evidence="1 2">
    <name type="scientific">Persea americana</name>
    <name type="common">Avocado</name>
    <dbReference type="NCBI Taxonomy" id="3435"/>
    <lineage>
        <taxon>Eukaryota</taxon>
        <taxon>Viridiplantae</taxon>
        <taxon>Streptophyta</taxon>
        <taxon>Embryophyta</taxon>
        <taxon>Tracheophyta</taxon>
        <taxon>Spermatophyta</taxon>
        <taxon>Magnoliopsida</taxon>
        <taxon>Magnoliidae</taxon>
        <taxon>Laurales</taxon>
        <taxon>Lauraceae</taxon>
        <taxon>Persea</taxon>
    </lineage>
</organism>
<keyword evidence="2" id="KW-1185">Reference proteome</keyword>
<reference evidence="1 2" key="1">
    <citation type="journal article" date="2022" name="Hortic Res">
        <title>A haplotype resolved chromosomal level avocado genome allows analysis of novel avocado genes.</title>
        <authorList>
            <person name="Nath O."/>
            <person name="Fletcher S.J."/>
            <person name="Hayward A."/>
            <person name="Shaw L.M."/>
            <person name="Masouleh A.K."/>
            <person name="Furtado A."/>
            <person name="Henry R.J."/>
            <person name="Mitter N."/>
        </authorList>
    </citation>
    <scope>NUCLEOTIDE SEQUENCE [LARGE SCALE GENOMIC DNA]</scope>
    <source>
        <strain evidence="2">cv. Hass</strain>
    </source>
</reference>
<gene>
    <name evidence="1" type="ORF">MRB53_009219</name>
</gene>
<proteinExistence type="predicted"/>
<evidence type="ECO:0000313" key="1">
    <source>
        <dbReference type="EMBL" id="KAJ8634952.1"/>
    </source>
</evidence>
<name>A0ACC2LPE9_PERAE</name>
<protein>
    <submittedName>
        <fullName evidence="1">Uncharacterized protein</fullName>
    </submittedName>
</protein>
<sequence length="482" mass="54275">MSSHQSPSPPSPLDCRPIFLQIPSDPAPPIHAVPTSGSRGSSTSSPPVTSTTEEALSDLYEFIREGAWEAVQYVYWLYKDIVQTAKINSFSQTALHLAISDSKADVVKKLLDIVDAHVIRDMIDHRKENPLHLAASLGQTDTCILLVNKDPELIGAQNIDGDLLHGKKEAFYALHPKCSITGKDIEHDIRHCKRKDGNTILHVSILGEYFELAFQIIYWYPDLMEPHNQEGQTALHLLAQNPSAFKSWSDMGFVEDFIYRCLIVDFPKFEEPSDFKEERCSKVTTPIRGNCRICLDSLITASKKVINAIVNTAQEWKGIAGNKDVEKQQFPVQSTSEDIDKRQAMEDPNPDNKVEEQNIDCDHDHINAFDLLDRMWSSGVYLPLPFQSDSWALYRVLQFTMQHLLRVLGLGFIRVTSIKKKKQTHTFAAQVAEMLICYASDADSGSKSPTLDKDLVTDKNDHSSEAHRINDALQILCTQEEL</sequence>
<evidence type="ECO:0000313" key="2">
    <source>
        <dbReference type="Proteomes" id="UP001234297"/>
    </source>
</evidence>